<comment type="caution">
    <text evidence="1">The sequence shown here is derived from an EMBL/GenBank/DDBJ whole genome shotgun (WGS) entry which is preliminary data.</text>
</comment>
<name>A0A1R2CQ36_9CILI</name>
<proteinExistence type="predicted"/>
<evidence type="ECO:0000313" key="2">
    <source>
        <dbReference type="Proteomes" id="UP000187209"/>
    </source>
</evidence>
<dbReference type="AlphaFoldDB" id="A0A1R2CQ36"/>
<dbReference type="Proteomes" id="UP000187209">
    <property type="component" value="Unassembled WGS sequence"/>
</dbReference>
<protein>
    <submittedName>
        <fullName evidence="1">Uncharacterized protein</fullName>
    </submittedName>
</protein>
<evidence type="ECO:0000313" key="1">
    <source>
        <dbReference type="EMBL" id="OMJ91117.1"/>
    </source>
</evidence>
<gene>
    <name evidence="1" type="ORF">SteCoe_6379</name>
</gene>
<reference evidence="1 2" key="1">
    <citation type="submission" date="2016-11" db="EMBL/GenBank/DDBJ databases">
        <title>The macronuclear genome of Stentor coeruleus: a giant cell with tiny introns.</title>
        <authorList>
            <person name="Slabodnick M."/>
            <person name="Ruby J.G."/>
            <person name="Reiff S.B."/>
            <person name="Swart E.C."/>
            <person name="Gosai S."/>
            <person name="Prabakaran S."/>
            <person name="Witkowska E."/>
            <person name="Larue G.E."/>
            <person name="Fisher S."/>
            <person name="Freeman R.M."/>
            <person name="Gunawardena J."/>
            <person name="Chu W."/>
            <person name="Stover N.A."/>
            <person name="Gregory B.D."/>
            <person name="Nowacki M."/>
            <person name="Derisi J."/>
            <person name="Roy S.W."/>
            <person name="Marshall W.F."/>
            <person name="Sood P."/>
        </authorList>
    </citation>
    <scope>NUCLEOTIDE SEQUENCE [LARGE SCALE GENOMIC DNA]</scope>
    <source>
        <strain evidence="1">WM001</strain>
    </source>
</reference>
<dbReference type="EMBL" id="MPUH01000088">
    <property type="protein sequence ID" value="OMJ91117.1"/>
    <property type="molecule type" value="Genomic_DNA"/>
</dbReference>
<keyword evidence="2" id="KW-1185">Reference proteome</keyword>
<accession>A0A1R2CQ36</accession>
<sequence length="1033" mass="122075">MEIIGKFPELPFNFSDSKVLGVFGDIKQISSALSSYFATNIEIEEGFTFYSYNRTLVITFTTNNLSVSSQSYGLLKLCEITNNIIYAPTLDYYETYDKLPRNEYKNFLLEKLNHNTFIEIIPDNTKFIVQNEEFQHQKEFFRSNKYFALISCGKIQIASDKEFQNEYLEFIRKIELRQPIMDEFFIHSEIRQFRDKMLNLGVHANDSSRLAEYVDQQRNFVQDQKKIRTKKLYENIISYLMDSHQINPEISHNLIFKKHFSEAMDEFLKEIMENNEIEIDELKKLFQKKFFAHLENKSKSNKETINAALAQIHNQYKKSIVSDIDDAERTIREKIKDMKKNRKIWKIELDLRKLSLKKKTCEKISTKGFLSNQECYLHQIIVEENIIAIVVRNLHDNVFTIFTSNDRCSFEKFIELDEEPILAKGICGKNIIFVVNDEKYVQKNMIDKITTPYDEINSILSPIYVRKFDCLLFINENNLLFCYNFKKDFCSRIPQVQNKINYIEISECQDFIGVKTYEHVVIYDLKFTVLYKYWIDCEEFCILKKSAQILTFSNEKSSAIIFSSQKVPGEKIEHKKESCFGLDFLYKIQKKEMMHFYPYCDDENLNKILLDYADDLNKLYSKTQVLSFEKTELGTIDKNFIHKVATNNFYKICDLSNNNIIPYRDDMDFYEKMLEQSPDFYNQVKSFINFDYIEKLLEKSNSIKIMSIIGTNCTIKFLSNLFSSVINKKFSPGIWASVSTYKSETYLCLFSIFSGSLPEKLKTLSLFYGISDIFIIDNNLDVKHISDLLEMAKKRLQHSDFFKGRIEIINICQNFHSIESSSLKSKFYSSDFTISNIDKEKQYKFLINEYSNIPSNKKGTETILRLKHTITQLYLDDDYPLDLRLNNLPSEIIFKKQFELKSDMLIVKSFQLNVAYDRKRCRFKCPGCTTMCCRLLDDNGNHSGFHYANFHKVITNDFMFEKVKNNEVNTCDLICDMYSEHKHIQPCNLQFCYTNKKECKHTNRTNKFDLTEIDSVFDISSCKMWWETKKWTI</sequence>
<organism evidence="1 2">
    <name type="scientific">Stentor coeruleus</name>
    <dbReference type="NCBI Taxonomy" id="5963"/>
    <lineage>
        <taxon>Eukaryota</taxon>
        <taxon>Sar</taxon>
        <taxon>Alveolata</taxon>
        <taxon>Ciliophora</taxon>
        <taxon>Postciliodesmatophora</taxon>
        <taxon>Heterotrichea</taxon>
        <taxon>Heterotrichida</taxon>
        <taxon>Stentoridae</taxon>
        <taxon>Stentor</taxon>
    </lineage>
</organism>